<dbReference type="EMBL" id="CP019239">
    <property type="protein sequence ID" value="APW44478.1"/>
    <property type="molecule type" value="Genomic_DNA"/>
</dbReference>
<evidence type="ECO:0000256" key="4">
    <source>
        <dbReference type="ARBA" id="ARBA00022737"/>
    </source>
</evidence>
<dbReference type="PANTHER" id="PTHR44835:SF1">
    <property type="entry name" value="PROTEIN O-GLCNAC TRANSFERASE"/>
    <property type="match status" value="1"/>
</dbReference>
<reference evidence="7 8" key="1">
    <citation type="submission" date="2017-01" db="EMBL/GenBank/DDBJ databases">
        <authorList>
            <person name="Mah S.A."/>
            <person name="Swanson W.J."/>
            <person name="Moy G.W."/>
            <person name="Vacquier V.D."/>
        </authorList>
    </citation>
    <scope>NUCLEOTIDE SEQUENCE [LARGE SCALE GENOMIC DNA]</scope>
    <source>
        <strain evidence="7 8">DSM 22694</strain>
    </source>
</reference>
<evidence type="ECO:0000313" key="7">
    <source>
        <dbReference type="EMBL" id="APW44478.1"/>
    </source>
</evidence>
<feature type="domain" description="O-GlcNAc transferase C-terminal" evidence="6">
    <location>
        <begin position="260"/>
        <end position="436"/>
    </location>
</feature>
<evidence type="ECO:0000256" key="3">
    <source>
        <dbReference type="ARBA" id="ARBA00022679"/>
    </source>
</evidence>
<keyword evidence="5" id="KW-0802">TPR repeat</keyword>
<comment type="pathway">
    <text evidence="1">Protein modification; protein glycosylation.</text>
</comment>
<dbReference type="STRING" id="1484693.RS694_19450"/>
<keyword evidence="4" id="KW-0677">Repeat</keyword>
<dbReference type="AlphaFoldDB" id="A0A1P8KEV7"/>
<evidence type="ECO:0000256" key="2">
    <source>
        <dbReference type="ARBA" id="ARBA00022676"/>
    </source>
</evidence>
<keyword evidence="2" id="KW-0328">Glycosyltransferase</keyword>
<dbReference type="Proteomes" id="UP000186110">
    <property type="component" value="Chromosome"/>
</dbReference>
<keyword evidence="3" id="KW-0808">Transferase</keyword>
<accession>A0A1P8KEV7</accession>
<protein>
    <recommendedName>
        <fullName evidence="6">O-GlcNAc transferase C-terminal domain-containing protein</fullName>
    </recommendedName>
</protein>
<evidence type="ECO:0000256" key="5">
    <source>
        <dbReference type="ARBA" id="ARBA00022803"/>
    </source>
</evidence>
<proteinExistence type="predicted"/>
<evidence type="ECO:0000313" key="8">
    <source>
        <dbReference type="Proteomes" id="UP000186110"/>
    </source>
</evidence>
<name>A0A1P8KEV7_9BURK</name>
<dbReference type="PANTHER" id="PTHR44835">
    <property type="entry name" value="UDP-N-ACETYLGLUCOSAMINE--PEPTIDE N-ACETYLGLUCOSAMINYLTRANSFERASE SPINDLY-RELATED"/>
    <property type="match status" value="1"/>
</dbReference>
<dbReference type="GO" id="GO:0016757">
    <property type="term" value="F:glycosyltransferase activity"/>
    <property type="evidence" value="ECO:0007669"/>
    <property type="project" value="UniProtKB-KW"/>
</dbReference>
<keyword evidence="8" id="KW-1185">Reference proteome</keyword>
<evidence type="ECO:0000259" key="6">
    <source>
        <dbReference type="Pfam" id="PF13844"/>
    </source>
</evidence>
<gene>
    <name evidence="7" type="ORF">RS694_19450</name>
</gene>
<evidence type="ECO:0000256" key="1">
    <source>
        <dbReference type="ARBA" id="ARBA00004922"/>
    </source>
</evidence>
<dbReference type="KEGG" id="rsb:RS694_19450"/>
<sequence length="851" mass="95728">MALGDAYRAKEFQMTAWLSDFDSLRHANAYLFRLAYNDSNDLLLAQEHQFWAETLKPKTNRLTNSVSGVGTQGSSIYLTGQPVAKPKSQKIRIGYWGADFHEHSVRYFARPLLASHSTDRFEVFIYSEDTVKPSADVQAKAYREITKDFYDVHSLSDEALETLLRSHELDILVDLMGHTSANRVHLLKNKFAKIQITGLAYPPTTGHSSIDVKMVDPHIWTAEASQYYTENPLILPESLWCFDPMEEVPYLAEPPVLKNGFVTFGCYGNVAKITPPILACWYLILQKLPMSRLIIQSTVLIDKTTTAAFRKRLVEAGIKEEQIDLKKPSFGAAYWESYQEIDIVLDTYPFNGGTTSCFAAYVGVPLITLSGKSLISRVGRSIMCNLGFPEFAVDTAKNYVERAIEVASDTNLIAKFRREAPQRFKESSLGNAKKFALGFENAIEKLLEQHAKNELGSHSSVPALEQEVLLQRAQMVLYNGNVAAATRILDLCLKHYPDSGGAMLLKCRQLVTEKFHLEALNLLKQEHPKLSIEDAHEALLLEARLNLILNEPGAALQVLQKQALMPEPSDTQKMQGELLSTALSFDVSGERELPTYPAQQSILVLVPCASAKIVEEIERHMYANCIHPERWDITYQRCEPSERLNVYNDLITSSEPGLVLVMQRNLRPWNRNFFFEVVASLEHCELLGCAGALAWRQKDWSVDAPSFKAWGLLRPSQQAQDMFELQIAGADRRKIVDGAVVLDGKFLAFKPALMGELLFDEDMSDSQSLAEEDWSNRLHLSGKRLSIHRNLGLLITESLVSFPAHSTQGQQRLWERLNLDPLSLSIRDYSSISVPIKLPEDGVVIASQYLN</sequence>
<organism evidence="7 8">
    <name type="scientific">Rhodoferax saidenbachensis</name>
    <dbReference type="NCBI Taxonomy" id="1484693"/>
    <lineage>
        <taxon>Bacteria</taxon>
        <taxon>Pseudomonadati</taxon>
        <taxon>Pseudomonadota</taxon>
        <taxon>Betaproteobacteria</taxon>
        <taxon>Burkholderiales</taxon>
        <taxon>Comamonadaceae</taxon>
        <taxon>Rhodoferax</taxon>
    </lineage>
</organism>
<dbReference type="InterPro" id="IPR029489">
    <property type="entry name" value="OGT/SEC/SPY_C"/>
</dbReference>
<dbReference type="InterPro" id="IPR051939">
    <property type="entry name" value="Glycosyltr_41/O-GlcNAc_trsf"/>
</dbReference>
<dbReference type="Gene3D" id="3.40.50.11380">
    <property type="match status" value="1"/>
</dbReference>
<dbReference type="Gene3D" id="3.40.50.2000">
    <property type="entry name" value="Glycogen Phosphorylase B"/>
    <property type="match status" value="1"/>
</dbReference>
<dbReference type="Pfam" id="PF13844">
    <property type="entry name" value="Glyco_transf_41"/>
    <property type="match status" value="2"/>
</dbReference>
<feature type="domain" description="O-GlcNAc transferase C-terminal" evidence="6">
    <location>
        <begin position="86"/>
        <end position="256"/>
    </location>
</feature>